<dbReference type="InterPro" id="IPR036097">
    <property type="entry name" value="HisK_dim/P_sf"/>
</dbReference>
<name>A0ABW2A9L0_9GAMM</name>
<evidence type="ECO:0000313" key="16">
    <source>
        <dbReference type="EMBL" id="MFC6674149.1"/>
    </source>
</evidence>
<dbReference type="InterPro" id="IPR005467">
    <property type="entry name" value="His_kinase_dom"/>
</dbReference>
<dbReference type="InterPro" id="IPR006189">
    <property type="entry name" value="CHASE_dom"/>
</dbReference>
<feature type="transmembrane region" description="Helical" evidence="11">
    <location>
        <begin position="53"/>
        <end position="76"/>
    </location>
</feature>
<dbReference type="PRINTS" id="PR00344">
    <property type="entry name" value="BCTRLSENSOR"/>
</dbReference>
<dbReference type="CDD" id="cd00082">
    <property type="entry name" value="HisKA"/>
    <property type="match status" value="1"/>
</dbReference>
<keyword evidence="10" id="KW-0175">Coiled coil</keyword>
<feature type="domain" description="Histidine kinase" evidence="12">
    <location>
        <begin position="1099"/>
        <end position="1323"/>
    </location>
</feature>
<evidence type="ECO:0000259" key="15">
    <source>
        <dbReference type="PROSITE" id="PS50113"/>
    </source>
</evidence>
<gene>
    <name evidence="16" type="ORF">ACFQDL_31630</name>
</gene>
<feature type="domain" description="PAC" evidence="15">
    <location>
        <begin position="1012"/>
        <end position="1063"/>
    </location>
</feature>
<evidence type="ECO:0000259" key="14">
    <source>
        <dbReference type="PROSITE" id="PS50112"/>
    </source>
</evidence>
<evidence type="ECO:0000256" key="4">
    <source>
        <dbReference type="ARBA" id="ARBA00022475"/>
    </source>
</evidence>
<feature type="domain" description="PAC" evidence="15">
    <location>
        <begin position="730"/>
        <end position="783"/>
    </location>
</feature>
<accession>A0ABW2A9L0</accession>
<dbReference type="PANTHER" id="PTHR45339:SF5">
    <property type="entry name" value="HISTIDINE KINASE"/>
    <property type="match status" value="1"/>
</dbReference>
<dbReference type="SMART" id="SM00091">
    <property type="entry name" value="PAS"/>
    <property type="match status" value="4"/>
</dbReference>
<feature type="modified residue" description="4-aspartylphosphate" evidence="9">
    <location>
        <position position="1539"/>
    </location>
</feature>
<dbReference type="SUPFAM" id="SSF55785">
    <property type="entry name" value="PYP-like sensor domain (PAS domain)"/>
    <property type="match status" value="4"/>
</dbReference>
<evidence type="ECO:0000259" key="12">
    <source>
        <dbReference type="PROSITE" id="PS50109"/>
    </source>
</evidence>
<keyword evidence="7 11" id="KW-1133">Transmembrane helix</keyword>
<dbReference type="PANTHER" id="PTHR45339">
    <property type="entry name" value="HYBRID SIGNAL TRANSDUCTION HISTIDINE KINASE J"/>
    <property type="match status" value="1"/>
</dbReference>
<dbReference type="InterPro" id="IPR035965">
    <property type="entry name" value="PAS-like_dom_sf"/>
</dbReference>
<dbReference type="InterPro" id="IPR003661">
    <property type="entry name" value="HisK_dim/P_dom"/>
</dbReference>
<dbReference type="Proteomes" id="UP001596422">
    <property type="component" value="Unassembled WGS sequence"/>
</dbReference>
<dbReference type="InterPro" id="IPR013655">
    <property type="entry name" value="PAS_fold_3"/>
</dbReference>
<feature type="transmembrane region" description="Helical" evidence="11">
    <location>
        <begin position="485"/>
        <end position="505"/>
    </location>
</feature>
<dbReference type="PROSITE" id="PS50109">
    <property type="entry name" value="HIS_KIN"/>
    <property type="match status" value="1"/>
</dbReference>
<keyword evidence="8 11" id="KW-0472">Membrane</keyword>
<evidence type="ECO:0000256" key="6">
    <source>
        <dbReference type="ARBA" id="ARBA00022692"/>
    </source>
</evidence>
<dbReference type="SUPFAM" id="SSF55874">
    <property type="entry name" value="ATPase domain of HSP90 chaperone/DNA topoisomerase II/histidine kinase"/>
    <property type="match status" value="1"/>
</dbReference>
<dbReference type="SMART" id="SM00388">
    <property type="entry name" value="HisKA"/>
    <property type="match status" value="1"/>
</dbReference>
<dbReference type="InterPro" id="IPR013656">
    <property type="entry name" value="PAS_4"/>
</dbReference>
<dbReference type="EMBL" id="JBHSWE010000002">
    <property type="protein sequence ID" value="MFC6674149.1"/>
    <property type="molecule type" value="Genomic_DNA"/>
</dbReference>
<dbReference type="InterPro" id="IPR000014">
    <property type="entry name" value="PAS"/>
</dbReference>
<protein>
    <recommendedName>
        <fullName evidence="3">histidine kinase</fullName>
        <ecNumber evidence="3">2.7.13.3</ecNumber>
    </recommendedName>
</protein>
<feature type="domain" description="PAS" evidence="14">
    <location>
        <begin position="525"/>
        <end position="571"/>
    </location>
</feature>
<dbReference type="Gene3D" id="3.30.565.10">
    <property type="entry name" value="Histidine kinase-like ATPase, C-terminal domain"/>
    <property type="match status" value="1"/>
</dbReference>
<feature type="transmembrane region" description="Helical" evidence="11">
    <location>
        <begin position="171"/>
        <end position="192"/>
    </location>
</feature>
<feature type="domain" description="PAS" evidence="14">
    <location>
        <begin position="654"/>
        <end position="726"/>
    </location>
</feature>
<dbReference type="Pfam" id="PF08447">
    <property type="entry name" value="PAS_3"/>
    <property type="match status" value="1"/>
</dbReference>
<dbReference type="InterPro" id="IPR000700">
    <property type="entry name" value="PAS-assoc_C"/>
</dbReference>
<evidence type="ECO:0000256" key="1">
    <source>
        <dbReference type="ARBA" id="ARBA00000085"/>
    </source>
</evidence>
<evidence type="ECO:0000256" key="2">
    <source>
        <dbReference type="ARBA" id="ARBA00004651"/>
    </source>
</evidence>
<dbReference type="SUPFAM" id="SSF47384">
    <property type="entry name" value="Homodimeric domain of signal transducing histidine kinase"/>
    <property type="match status" value="1"/>
</dbReference>
<dbReference type="InterPro" id="IPR001610">
    <property type="entry name" value="PAC"/>
</dbReference>
<evidence type="ECO:0000256" key="11">
    <source>
        <dbReference type="SAM" id="Phobius"/>
    </source>
</evidence>
<dbReference type="InterPro" id="IPR042240">
    <property type="entry name" value="CHASE_sf"/>
</dbReference>
<dbReference type="NCBIfam" id="TIGR00229">
    <property type="entry name" value="sensory_box"/>
    <property type="match status" value="2"/>
</dbReference>
<proteinExistence type="predicted"/>
<evidence type="ECO:0000256" key="5">
    <source>
        <dbReference type="ARBA" id="ARBA00022553"/>
    </source>
</evidence>
<dbReference type="InterPro" id="IPR004358">
    <property type="entry name" value="Sig_transdc_His_kin-like_C"/>
</dbReference>
<dbReference type="SMART" id="SM00086">
    <property type="entry name" value="PAC"/>
    <property type="match status" value="3"/>
</dbReference>
<keyword evidence="4" id="KW-1003">Cell membrane</keyword>
<feature type="domain" description="PAC" evidence="15">
    <location>
        <begin position="599"/>
        <end position="653"/>
    </location>
</feature>
<dbReference type="Pfam" id="PF00072">
    <property type="entry name" value="Response_reg"/>
    <property type="match status" value="1"/>
</dbReference>
<dbReference type="InterPro" id="IPR007895">
    <property type="entry name" value="MASE1"/>
</dbReference>
<keyword evidence="17" id="KW-1185">Reference proteome</keyword>
<dbReference type="Gene3D" id="3.40.50.2300">
    <property type="match status" value="1"/>
</dbReference>
<dbReference type="Pfam" id="PF02518">
    <property type="entry name" value="HATPase_c"/>
    <property type="match status" value="1"/>
</dbReference>
<evidence type="ECO:0000256" key="7">
    <source>
        <dbReference type="ARBA" id="ARBA00022989"/>
    </source>
</evidence>
<feature type="transmembrane region" description="Helical" evidence="11">
    <location>
        <begin position="20"/>
        <end position="41"/>
    </location>
</feature>
<dbReference type="Pfam" id="PF08448">
    <property type="entry name" value="PAS_4"/>
    <property type="match status" value="2"/>
</dbReference>
<evidence type="ECO:0000256" key="10">
    <source>
        <dbReference type="SAM" id="Coils"/>
    </source>
</evidence>
<dbReference type="SMART" id="SM00387">
    <property type="entry name" value="HATPase_c"/>
    <property type="match status" value="1"/>
</dbReference>
<sequence>MSGYRTVYSQPFGSLSRTRGLQILLLAAAYLLLAQLSLWLARPPSLAAPFWPAAGVAVAAIMLWGRGCWPGIWLGAFLSSMLSRGWPEWGDLETAAALSATIATGASLQAIVGSLLLRPVGQALATTAGKIPVVALLTAGGPLACTLSATVGMVAMYRIQGLPAEALMSIWITWWAGDSLGVLLMVPILASWRLFRLRESQKILQFMMLPLLTAALVITGYYWLARAEQISNQQGIAESGEHLRDQLNSRVIQQNQAVEAIADLFATDTVVTADAFERFTQRALRQDSIAWLAWAALEKLTTEQDPVSTASAESERTAAVTLRLLVKKSDRQVTPGLDIAADPIYRDAVGRTLETGRPVQALVRDPATGTLERLLLVPLFSAEFYPAQVSVAARHETLRGFAVGSLSIDELTASIPGHLRQHRLAARLVQEAPVGRDSVSLFQQSIPVREPDWVGRLDDPLGPGMQLETWSLMPWEPGQSVPMRVYLVVAVLVLLFATLLVLIAASQHVRVRRDVERRTAELAAAKTTLRSILDNMAALVGELSPDGKIVEINRTALDIIGLPLEAVIGQSFDQLGAFAGTPGLQKQFCEDLSRAGNGERIRHDLDCRLTDGTSITLDFRLVPVTDRQGLVIKLIASAVDITERRRSEQALAESRAQLQRVIDGSRLGFWDWDLTRNAVTFSGTWASMLGYHPDDLQPTFQTWSELIHPDDRRQALRAVEDMLDGRSDHYEVEHRLRTKSGDWHWVLSIGNVISRSNDGSPLYASGIHTDIHDKKELELALREHESQLQEINANLEHLIAERTAQLYESDRFMRALLDALSAHIAVLDEQGVIIATNESWRKFAVADAQSPERVSEGENYLEVCDRTGLEGIKVAELVRRIIRGECSEGSFEYPCHSPDEQRWFMCRVTRFQGDGPVRVVLAHQNISQRKLAEQATQHLADELQATLQAVPDLLFDLDEHGRYHQVWSSDDSLLATQKEALLGRCVNEVLPSDAAQIVMRAIGEASQTGHSQGHQIRLDLPQGPCWFELSAAAKRSETDGPKRVMMLSRDITSRRQAEDSLRQLNDELEQRVQSRTEQLHQAQIEAEQASKAKSSFLATMSHEIRTPLNGVIGMVDVLEQTSLERHQLDMVELIRVSALSLLDIIDDILDLSKIEAGSLEMEQAPFPVAAVVEKTCAMLDTLAAKKGVELTLFTDPNLPEEVLGDELRVRQILLNLTSNAIKFSSEINPGRVSVRAQAIEGSAIRVKVAFQIADNGIGMDAKTRSGLFTAFRQADASTTRRFGGSGLGLAITHHLVSMMEGDIQVESEPGEGSVFTVTLPFDLAPEAEDSALSPSLVDGLECLVVGSGSSMADDLIVYLTHAGASATRTVDIQAALDSLDESATSTSPVLVIDAEGPAARILARLRQFAGADEIHCVVIERGQRRRPRPRLNDSNWIMVDGNVLTRQTLLSAVALASGRLPIEQQWQQPDHSKLKVRPPTREEALQQGRLLLVAEDNEANQKVLAHQLALLGYAADIAENGQRALELWRSGDYVLLLTDLHMPEMDGYQLATAIRSEDLKNYPKPIIALTANALKGEAKRCFDVGMDDYLTKPARLEELNAVLDRWMPGGAPEPTDTSRGAIRPRARHCMPQLIRPCSKGWWGMIRRWFKSSCKSSTDTG</sequence>
<dbReference type="RefSeq" id="WP_379913845.1">
    <property type="nucleotide sequence ID" value="NZ_JBHSWE010000002.1"/>
</dbReference>
<evidence type="ECO:0000313" key="17">
    <source>
        <dbReference type="Proteomes" id="UP001596422"/>
    </source>
</evidence>
<evidence type="ECO:0000256" key="9">
    <source>
        <dbReference type="PROSITE-ProRule" id="PRU00169"/>
    </source>
</evidence>
<dbReference type="SUPFAM" id="SSF52172">
    <property type="entry name" value="CheY-like"/>
    <property type="match status" value="1"/>
</dbReference>
<dbReference type="PROSITE" id="PS50112">
    <property type="entry name" value="PAS"/>
    <property type="match status" value="2"/>
</dbReference>
<feature type="transmembrane region" description="Helical" evidence="11">
    <location>
        <begin position="204"/>
        <end position="224"/>
    </location>
</feature>
<dbReference type="CDD" id="cd17546">
    <property type="entry name" value="REC_hyHK_CKI1_RcsC-like"/>
    <property type="match status" value="1"/>
</dbReference>
<keyword evidence="6 11" id="KW-0812">Transmembrane</keyword>
<evidence type="ECO:0000256" key="3">
    <source>
        <dbReference type="ARBA" id="ARBA00012438"/>
    </source>
</evidence>
<feature type="transmembrane region" description="Helical" evidence="11">
    <location>
        <begin position="96"/>
        <end position="121"/>
    </location>
</feature>
<dbReference type="PROSITE" id="PS50110">
    <property type="entry name" value="RESPONSE_REGULATORY"/>
    <property type="match status" value="1"/>
</dbReference>
<comment type="catalytic activity">
    <reaction evidence="1">
        <text>ATP + protein L-histidine = ADP + protein N-phospho-L-histidine.</text>
        <dbReference type="EC" id="2.7.13.3"/>
    </reaction>
</comment>
<comment type="caution">
    <text evidence="16">The sequence shown here is derived from an EMBL/GenBank/DDBJ whole genome shotgun (WGS) entry which is preliminary data.</text>
</comment>
<dbReference type="Gene3D" id="3.30.450.350">
    <property type="entry name" value="CHASE domain"/>
    <property type="match status" value="1"/>
</dbReference>
<evidence type="ECO:0000259" key="13">
    <source>
        <dbReference type="PROSITE" id="PS50110"/>
    </source>
</evidence>
<evidence type="ECO:0000256" key="8">
    <source>
        <dbReference type="ARBA" id="ARBA00023136"/>
    </source>
</evidence>
<dbReference type="InterPro" id="IPR001789">
    <property type="entry name" value="Sig_transdc_resp-reg_receiver"/>
</dbReference>
<feature type="coiled-coil region" evidence="10">
    <location>
        <begin position="774"/>
        <end position="801"/>
    </location>
</feature>
<organism evidence="16 17">
    <name type="scientific">Marinobacterium aestuariivivens</name>
    <dbReference type="NCBI Taxonomy" id="1698799"/>
    <lineage>
        <taxon>Bacteria</taxon>
        <taxon>Pseudomonadati</taxon>
        <taxon>Pseudomonadota</taxon>
        <taxon>Gammaproteobacteria</taxon>
        <taxon>Oceanospirillales</taxon>
        <taxon>Oceanospirillaceae</taxon>
        <taxon>Marinobacterium</taxon>
    </lineage>
</organism>
<keyword evidence="5 9" id="KW-0597">Phosphoprotein</keyword>
<dbReference type="Pfam" id="PF05231">
    <property type="entry name" value="MASE1"/>
    <property type="match status" value="1"/>
</dbReference>
<reference evidence="17" key="1">
    <citation type="journal article" date="2019" name="Int. J. Syst. Evol. Microbiol.">
        <title>The Global Catalogue of Microorganisms (GCM) 10K type strain sequencing project: providing services to taxonomists for standard genome sequencing and annotation.</title>
        <authorList>
            <consortium name="The Broad Institute Genomics Platform"/>
            <consortium name="The Broad Institute Genome Sequencing Center for Infectious Disease"/>
            <person name="Wu L."/>
            <person name="Ma J."/>
        </authorList>
    </citation>
    <scope>NUCLEOTIDE SEQUENCE [LARGE SCALE GENOMIC DNA]</scope>
    <source>
        <strain evidence="17">NBRC 111756</strain>
    </source>
</reference>
<comment type="subcellular location">
    <subcellularLocation>
        <location evidence="2">Cell membrane</location>
        <topology evidence="2">Multi-pass membrane protein</topology>
    </subcellularLocation>
</comment>
<dbReference type="Gene3D" id="3.30.450.20">
    <property type="entry name" value="PAS domain"/>
    <property type="match status" value="4"/>
</dbReference>
<dbReference type="Pfam" id="PF03924">
    <property type="entry name" value="CHASE"/>
    <property type="match status" value="1"/>
</dbReference>
<dbReference type="InterPro" id="IPR011006">
    <property type="entry name" value="CheY-like_superfamily"/>
</dbReference>
<dbReference type="SMART" id="SM00448">
    <property type="entry name" value="REC"/>
    <property type="match status" value="1"/>
</dbReference>
<dbReference type="InterPro" id="IPR036890">
    <property type="entry name" value="HATPase_C_sf"/>
</dbReference>
<dbReference type="CDD" id="cd16922">
    <property type="entry name" value="HATPase_EvgS-ArcB-TorS-like"/>
    <property type="match status" value="1"/>
</dbReference>
<feature type="transmembrane region" description="Helical" evidence="11">
    <location>
        <begin position="133"/>
        <end position="159"/>
    </location>
</feature>
<dbReference type="InterPro" id="IPR003594">
    <property type="entry name" value="HATPase_dom"/>
</dbReference>
<dbReference type="EC" id="2.7.13.3" evidence="3"/>
<feature type="coiled-coil region" evidence="10">
    <location>
        <begin position="1054"/>
        <end position="1085"/>
    </location>
</feature>
<dbReference type="CDD" id="cd00130">
    <property type="entry name" value="PAS"/>
    <property type="match status" value="3"/>
</dbReference>
<dbReference type="Pfam" id="PF00512">
    <property type="entry name" value="HisKA"/>
    <property type="match status" value="1"/>
</dbReference>
<dbReference type="PROSITE" id="PS50113">
    <property type="entry name" value="PAC"/>
    <property type="match status" value="3"/>
</dbReference>
<feature type="domain" description="Response regulatory" evidence="13">
    <location>
        <begin position="1490"/>
        <end position="1607"/>
    </location>
</feature>
<dbReference type="Gene3D" id="1.10.287.130">
    <property type="match status" value="1"/>
</dbReference>